<feature type="transmembrane region" description="Helical" evidence="7">
    <location>
        <begin position="538"/>
        <end position="565"/>
    </location>
</feature>
<keyword evidence="9" id="KW-1185">Reference proteome</keyword>
<keyword evidence="2" id="KW-0813">Transport</keyword>
<organism evidence="8 9">
    <name type="scientific">Archangium gephyra</name>
    <dbReference type="NCBI Taxonomy" id="48"/>
    <lineage>
        <taxon>Bacteria</taxon>
        <taxon>Pseudomonadati</taxon>
        <taxon>Myxococcota</taxon>
        <taxon>Myxococcia</taxon>
        <taxon>Myxococcales</taxon>
        <taxon>Cystobacterineae</taxon>
        <taxon>Archangiaceae</taxon>
        <taxon>Archangium</taxon>
    </lineage>
</organism>
<feature type="compositionally biased region" description="Low complexity" evidence="6">
    <location>
        <begin position="12"/>
        <end position="22"/>
    </location>
</feature>
<feature type="transmembrane region" description="Helical" evidence="7">
    <location>
        <begin position="577"/>
        <end position="598"/>
    </location>
</feature>
<feature type="transmembrane region" description="Helical" evidence="7">
    <location>
        <begin position="242"/>
        <end position="265"/>
    </location>
</feature>
<dbReference type="PANTHER" id="PTHR31645:SF0">
    <property type="entry name" value="OLIGOPEPTIDE TRANSPORTER YGL114W-RELATED"/>
    <property type="match status" value="1"/>
</dbReference>
<accession>A0ABX9JVQ4</accession>
<feature type="transmembrane region" description="Helical" evidence="7">
    <location>
        <begin position="129"/>
        <end position="149"/>
    </location>
</feature>
<feature type="transmembrane region" description="Helical" evidence="7">
    <location>
        <begin position="35"/>
        <end position="53"/>
    </location>
</feature>
<feature type="transmembrane region" description="Helical" evidence="7">
    <location>
        <begin position="100"/>
        <end position="123"/>
    </location>
</feature>
<name>A0ABX9JVQ4_9BACT</name>
<keyword evidence="3 7" id="KW-0812">Transmembrane</keyword>
<dbReference type="PANTHER" id="PTHR31645">
    <property type="entry name" value="OLIGOPEPTIDE TRANSPORTER YGL114W-RELATED"/>
    <property type="match status" value="1"/>
</dbReference>
<dbReference type="EMBL" id="QUMU01000009">
    <property type="protein sequence ID" value="REG27874.1"/>
    <property type="molecule type" value="Genomic_DNA"/>
</dbReference>
<reference evidence="8 9" key="1">
    <citation type="submission" date="2018-08" db="EMBL/GenBank/DDBJ databases">
        <title>Genomic Encyclopedia of Archaeal and Bacterial Type Strains, Phase II (KMG-II): from individual species to whole genera.</title>
        <authorList>
            <person name="Goeker M."/>
        </authorList>
    </citation>
    <scope>NUCLEOTIDE SEQUENCE [LARGE SCALE GENOMIC DNA]</scope>
    <source>
        <strain evidence="8 9">DSM 2261</strain>
    </source>
</reference>
<dbReference type="InterPro" id="IPR045035">
    <property type="entry name" value="YSL-like"/>
</dbReference>
<evidence type="ECO:0000256" key="3">
    <source>
        <dbReference type="ARBA" id="ARBA00022692"/>
    </source>
</evidence>
<sequence>MPVGAARDEAEAAPAVPQAETPRVGEQPSALTPRALALGSLIGALMCLSNLYVGLKTGLAFPAALIACVVGLGLQRALLRLSASRFGPPLSLRETSAMQSAASSAGYSTGGTLVTASVAWLLLAGHHPPMWALLLWTLLSSALGVVLALPMQRAFIRHEPLPFPSGMAAASVARSLHAGDSAGRGGARALGLGALGAGVLAFARDGLQLFPAALALPGALLGVPLTELTFSVELMLLPLGTGALVGVRTGASLLLGALVCYGGLAPWLHGHGLLRETGYFGILEWSMWPGAALVTSASFTHLALQRGLLRRTFGALLGARRAPGELPEDTDVPRTWFLSGVVLLSLGLAAVGTVAFGLPFPLGLLGVLLSFALAAVACRATGETDMTPSGPLGHVAQLAFGVLMPGNMLANTMAASLSGNIAASSADLLTDVKAGTLLGAAPRQTFLAQLWGCVVGSALIVPVFYLLVPDVSAVSEERFPAPSGFIVAGVARVLSSGLGGLPEVSRWSALAGALLGVALVLLERFAPESARRFIPSPIGLGIAFVLPASTSLSIFLGAVAAALLARVKPTLADVATVPLASGLIAGESLVSLAVLLVLTASS</sequence>
<evidence type="ECO:0000256" key="2">
    <source>
        <dbReference type="ARBA" id="ARBA00022448"/>
    </source>
</evidence>
<dbReference type="InterPro" id="IPR004813">
    <property type="entry name" value="OPT"/>
</dbReference>
<keyword evidence="5 7" id="KW-0472">Membrane</keyword>
<evidence type="ECO:0000256" key="4">
    <source>
        <dbReference type="ARBA" id="ARBA00022989"/>
    </source>
</evidence>
<comment type="subcellular location">
    <subcellularLocation>
        <location evidence="1">Membrane</location>
        <topology evidence="1">Multi-pass membrane protein</topology>
    </subcellularLocation>
</comment>
<dbReference type="Proteomes" id="UP000256345">
    <property type="component" value="Unassembled WGS sequence"/>
</dbReference>
<feature type="transmembrane region" description="Helical" evidence="7">
    <location>
        <begin position="336"/>
        <end position="356"/>
    </location>
</feature>
<comment type="caution">
    <text evidence="8">The sequence shown here is derived from an EMBL/GenBank/DDBJ whole genome shotgun (WGS) entry which is preliminary data.</text>
</comment>
<feature type="transmembrane region" description="Helical" evidence="7">
    <location>
        <begin position="362"/>
        <end position="380"/>
    </location>
</feature>
<evidence type="ECO:0000256" key="1">
    <source>
        <dbReference type="ARBA" id="ARBA00004141"/>
    </source>
</evidence>
<evidence type="ECO:0000256" key="7">
    <source>
        <dbReference type="SAM" id="Phobius"/>
    </source>
</evidence>
<feature type="transmembrane region" description="Helical" evidence="7">
    <location>
        <begin position="507"/>
        <end position="526"/>
    </location>
</feature>
<feature type="transmembrane region" description="Helical" evidence="7">
    <location>
        <begin position="285"/>
        <end position="304"/>
    </location>
</feature>
<feature type="compositionally biased region" description="Basic and acidic residues" evidence="6">
    <location>
        <begin position="1"/>
        <end position="10"/>
    </location>
</feature>
<evidence type="ECO:0000313" key="9">
    <source>
        <dbReference type="Proteomes" id="UP000256345"/>
    </source>
</evidence>
<gene>
    <name evidence="8" type="ORF">ATI61_109215</name>
</gene>
<evidence type="ECO:0000313" key="8">
    <source>
        <dbReference type="EMBL" id="REG27874.1"/>
    </source>
</evidence>
<feature type="region of interest" description="Disordered" evidence="6">
    <location>
        <begin position="1"/>
        <end position="28"/>
    </location>
</feature>
<dbReference type="Pfam" id="PF03169">
    <property type="entry name" value="OPT"/>
    <property type="match status" value="1"/>
</dbReference>
<evidence type="ECO:0000256" key="6">
    <source>
        <dbReference type="SAM" id="MobiDB-lite"/>
    </source>
</evidence>
<feature type="transmembrane region" description="Helical" evidence="7">
    <location>
        <begin position="59"/>
        <end position="79"/>
    </location>
</feature>
<feature type="transmembrane region" description="Helical" evidence="7">
    <location>
        <begin position="446"/>
        <end position="467"/>
    </location>
</feature>
<proteinExistence type="predicted"/>
<evidence type="ECO:0000256" key="5">
    <source>
        <dbReference type="ARBA" id="ARBA00023136"/>
    </source>
</evidence>
<keyword evidence="4 7" id="KW-1133">Transmembrane helix</keyword>
<protein>
    <submittedName>
        <fullName evidence="8">OPT family oligopeptide transporter</fullName>
    </submittedName>
</protein>